<dbReference type="GO" id="GO:0043332">
    <property type="term" value="C:mating projection tip"/>
    <property type="evidence" value="ECO:0007669"/>
    <property type="project" value="TreeGrafter"/>
</dbReference>
<dbReference type="InterPro" id="IPR011993">
    <property type="entry name" value="PH-like_dom_sf"/>
</dbReference>
<feature type="compositionally biased region" description="Low complexity" evidence="1">
    <location>
        <begin position="371"/>
        <end position="388"/>
    </location>
</feature>
<dbReference type="STRING" id="765915.A0A1Y2H8Z7"/>
<dbReference type="AlphaFoldDB" id="A0A1Y2H8Z7"/>
<dbReference type="EMBL" id="MCFL01000067">
    <property type="protein sequence ID" value="ORZ31068.1"/>
    <property type="molecule type" value="Genomic_DNA"/>
</dbReference>
<dbReference type="PANTHER" id="PTHR47339:SF1">
    <property type="entry name" value="CELL DIVISION CONTROL PROTEIN 24"/>
    <property type="match status" value="1"/>
</dbReference>
<name>A0A1Y2H8Z7_9FUNG</name>
<feature type="region of interest" description="Disordered" evidence="1">
    <location>
        <begin position="19"/>
        <end position="43"/>
    </location>
</feature>
<dbReference type="CDD" id="cd13246">
    <property type="entry name" value="PH_Scd1"/>
    <property type="match status" value="1"/>
</dbReference>
<gene>
    <name evidence="3" type="ORF">BCR44DRAFT_139181</name>
</gene>
<feature type="domain" description="DH" evidence="2">
    <location>
        <begin position="397"/>
        <end position="576"/>
    </location>
</feature>
<dbReference type="SMART" id="SM00325">
    <property type="entry name" value="RhoGEF"/>
    <property type="match status" value="1"/>
</dbReference>
<feature type="region of interest" description="Disordered" evidence="1">
    <location>
        <begin position="300"/>
        <end position="322"/>
    </location>
</feature>
<dbReference type="GO" id="GO:0031106">
    <property type="term" value="P:septin ring organization"/>
    <property type="evidence" value="ECO:0007669"/>
    <property type="project" value="TreeGrafter"/>
</dbReference>
<evidence type="ECO:0000256" key="1">
    <source>
        <dbReference type="SAM" id="MobiDB-lite"/>
    </source>
</evidence>
<reference evidence="3 4" key="1">
    <citation type="submission" date="2016-07" db="EMBL/GenBank/DDBJ databases">
        <title>Pervasive Adenine N6-methylation of Active Genes in Fungi.</title>
        <authorList>
            <consortium name="DOE Joint Genome Institute"/>
            <person name="Mondo S.J."/>
            <person name="Dannebaum R.O."/>
            <person name="Kuo R.C."/>
            <person name="Labutti K."/>
            <person name="Haridas S."/>
            <person name="Kuo A."/>
            <person name="Salamov A."/>
            <person name="Ahrendt S.R."/>
            <person name="Lipzen A."/>
            <person name="Sullivan W."/>
            <person name="Andreopoulos W.B."/>
            <person name="Clum A."/>
            <person name="Lindquist E."/>
            <person name="Daum C."/>
            <person name="Ramamoorthy G.K."/>
            <person name="Gryganskyi A."/>
            <person name="Culley D."/>
            <person name="Magnuson J.K."/>
            <person name="James T.Y."/>
            <person name="O'Malley M.A."/>
            <person name="Stajich J.E."/>
            <person name="Spatafora J.W."/>
            <person name="Visel A."/>
            <person name="Grigoriev I.V."/>
        </authorList>
    </citation>
    <scope>NUCLEOTIDE SEQUENCE [LARGE SCALE GENOMIC DNA]</scope>
    <source>
        <strain evidence="3 4">PL171</strain>
    </source>
</reference>
<dbReference type="InterPro" id="IPR010481">
    <property type="entry name" value="Cdc24/Scd1_N"/>
</dbReference>
<dbReference type="GO" id="GO:0005085">
    <property type="term" value="F:guanyl-nucleotide exchange factor activity"/>
    <property type="evidence" value="ECO:0007669"/>
    <property type="project" value="InterPro"/>
</dbReference>
<feature type="non-terminal residue" evidence="3">
    <location>
        <position position="774"/>
    </location>
</feature>
<organism evidence="3 4">
    <name type="scientific">Catenaria anguillulae PL171</name>
    <dbReference type="NCBI Taxonomy" id="765915"/>
    <lineage>
        <taxon>Eukaryota</taxon>
        <taxon>Fungi</taxon>
        <taxon>Fungi incertae sedis</taxon>
        <taxon>Blastocladiomycota</taxon>
        <taxon>Blastocladiomycetes</taxon>
        <taxon>Blastocladiales</taxon>
        <taxon>Catenariaceae</taxon>
        <taxon>Catenaria</taxon>
    </lineage>
</organism>
<dbReference type="GO" id="GO:0005737">
    <property type="term" value="C:cytoplasm"/>
    <property type="evidence" value="ECO:0007669"/>
    <property type="project" value="TreeGrafter"/>
</dbReference>
<dbReference type="Proteomes" id="UP000193411">
    <property type="component" value="Unassembled WGS sequence"/>
</dbReference>
<dbReference type="GO" id="GO:0005634">
    <property type="term" value="C:nucleus"/>
    <property type="evidence" value="ECO:0007669"/>
    <property type="project" value="TreeGrafter"/>
</dbReference>
<proteinExistence type="predicted"/>
<dbReference type="SUPFAM" id="SSF48065">
    <property type="entry name" value="DBL homology domain (DH-domain)"/>
    <property type="match status" value="1"/>
</dbReference>
<comment type="caution">
    <text evidence="3">The sequence shown here is derived from an EMBL/GenBank/DDBJ whole genome shotgun (WGS) entry which is preliminary data.</text>
</comment>
<feature type="compositionally biased region" description="Low complexity" evidence="1">
    <location>
        <begin position="33"/>
        <end position="43"/>
    </location>
</feature>
<dbReference type="Gene3D" id="1.20.900.10">
    <property type="entry name" value="Dbl homology (DH) domain"/>
    <property type="match status" value="1"/>
</dbReference>
<accession>A0A1Y2H8Z7</accession>
<dbReference type="GO" id="GO:0000935">
    <property type="term" value="C:division septum"/>
    <property type="evidence" value="ECO:0007669"/>
    <property type="project" value="TreeGrafter"/>
</dbReference>
<dbReference type="InterPro" id="IPR000219">
    <property type="entry name" value="DH_dom"/>
</dbReference>
<evidence type="ECO:0000259" key="2">
    <source>
        <dbReference type="PROSITE" id="PS50010"/>
    </source>
</evidence>
<feature type="region of interest" description="Disordered" evidence="1">
    <location>
        <begin position="338"/>
        <end position="397"/>
    </location>
</feature>
<dbReference type="PROSITE" id="PS50010">
    <property type="entry name" value="DH_2"/>
    <property type="match status" value="1"/>
</dbReference>
<dbReference type="InterPro" id="IPR053026">
    <property type="entry name" value="CDC42_GEF"/>
</dbReference>
<dbReference type="InterPro" id="IPR001331">
    <property type="entry name" value="GDS_CDC24_CS"/>
</dbReference>
<sequence>MSHAMAGYGFVPPIPTSLAGGGPSPALTPPPTASSTSSRPLSTMTMRAATTTASGAPLSAVALVAAGAGPPGGMPGTPTTLLMHPGANPDGSLFHQCAALLDRLAAIPCMQAYLDYATTAIGNTASGQPDVVPVPSLAGGTLLPGAAAAATAATAADAPSAIAGLQRSDPVTLLWTMLRVGEPLALLFNLAVPDHPIELASGKLAVQEGQMLPDRDGRCTAPSPVYLAQALATINSMKAMVYHTIVGLRTHNPQVNILASIDADLFTIGELYQDDTSGFLKVLRTVRLVLDWLERAGRIQAPLGGGGGGSPVATTAPDAPPVPVMTRRPSRMQLFTGAMASSVRGTGGTRTSDGSGGGGGDEPFSPTMANGAPPDRSSSGSSGATAAPTAPPKELTHREKILIEMLQTERKYVADLERLHTYQHHLSTNNVLPPGTISALFSNLKALVDFQRGFLVGLESLLVQAAAGDEKVGSLFVSLEPTFAAVYAPFCANFKQASDLAVDNVHVLQAAAQVMEPQHELPSYLIKPIQRICRYPLLLRELIKKTPAEEYSEALAQDLQDGLEAIQRVTESVNEARRMHENQLVKEDLVRRVEDWKGHDVNSFGSLLLHDRFMMQIQDYERELVIFLFEKIILCCKMLVAPVKQSGGGSTAATLLKRKSRGKSQSGSSLANASILSSAASIMTSATGGGGGGDVSFSVGDGVTYQIKGRIWIGGITDLNGGEVDGSWLLTVSWKSPAKIEFFTLRCRNDEQFRLWLSTIQRCVEETRERGRAR</sequence>
<evidence type="ECO:0000313" key="4">
    <source>
        <dbReference type="Proteomes" id="UP000193411"/>
    </source>
</evidence>
<dbReference type="InterPro" id="IPR033511">
    <property type="entry name" value="Cdc24/Scd1_PH_dom"/>
</dbReference>
<dbReference type="Gene3D" id="2.30.29.30">
    <property type="entry name" value="Pleckstrin-homology domain (PH domain)/Phosphotyrosine-binding domain (PTB)"/>
    <property type="match status" value="1"/>
</dbReference>
<dbReference type="OrthoDB" id="1594986at2759"/>
<dbReference type="PANTHER" id="PTHR47339">
    <property type="entry name" value="CELL DIVISION CONTROL PROTEIN 24"/>
    <property type="match status" value="1"/>
</dbReference>
<keyword evidence="4" id="KW-1185">Reference proteome</keyword>
<dbReference type="Pfam" id="PF06395">
    <property type="entry name" value="CDC24"/>
    <property type="match status" value="2"/>
</dbReference>
<dbReference type="InterPro" id="IPR035899">
    <property type="entry name" value="DBL_dom_sf"/>
</dbReference>
<dbReference type="Pfam" id="PF15411">
    <property type="entry name" value="PH_10"/>
    <property type="match status" value="1"/>
</dbReference>
<dbReference type="CDD" id="cd00160">
    <property type="entry name" value="RhoGEF"/>
    <property type="match status" value="1"/>
</dbReference>
<dbReference type="SUPFAM" id="SSF50729">
    <property type="entry name" value="PH domain-like"/>
    <property type="match status" value="1"/>
</dbReference>
<dbReference type="GO" id="GO:0030010">
    <property type="term" value="P:establishment of cell polarity"/>
    <property type="evidence" value="ECO:0007669"/>
    <property type="project" value="TreeGrafter"/>
</dbReference>
<dbReference type="GO" id="GO:0035556">
    <property type="term" value="P:intracellular signal transduction"/>
    <property type="evidence" value="ECO:0007669"/>
    <property type="project" value="InterPro"/>
</dbReference>
<protein>
    <recommendedName>
        <fullName evidence="2">DH domain-containing protein</fullName>
    </recommendedName>
</protein>
<dbReference type="Pfam" id="PF00621">
    <property type="entry name" value="RhoGEF"/>
    <property type="match status" value="1"/>
</dbReference>
<dbReference type="PROSITE" id="PS00741">
    <property type="entry name" value="DH_1"/>
    <property type="match status" value="1"/>
</dbReference>
<evidence type="ECO:0000313" key="3">
    <source>
        <dbReference type="EMBL" id="ORZ31068.1"/>
    </source>
</evidence>